<organism evidence="9 10">
    <name type="scientific">Bacillus cereus</name>
    <dbReference type="NCBI Taxonomy" id="1396"/>
    <lineage>
        <taxon>Bacteria</taxon>
        <taxon>Bacillati</taxon>
        <taxon>Bacillota</taxon>
        <taxon>Bacilli</taxon>
        <taxon>Bacillales</taxon>
        <taxon>Bacillaceae</taxon>
        <taxon>Bacillus</taxon>
        <taxon>Bacillus cereus group</taxon>
    </lineage>
</organism>
<evidence type="ECO:0000313" key="9">
    <source>
        <dbReference type="EMBL" id="PGT96638.1"/>
    </source>
</evidence>
<dbReference type="InterPro" id="IPR051539">
    <property type="entry name" value="T4SS-coupling_protein"/>
</dbReference>
<dbReference type="InterPro" id="IPR032689">
    <property type="entry name" value="TraG-D_C"/>
</dbReference>
<keyword evidence="2" id="KW-1003">Cell membrane</keyword>
<feature type="transmembrane region" description="Helical" evidence="7">
    <location>
        <begin position="62"/>
        <end position="84"/>
    </location>
</feature>
<reference evidence="9 10" key="1">
    <citation type="submission" date="2017-09" db="EMBL/GenBank/DDBJ databases">
        <title>Large-scale bioinformatics analysis of Bacillus genomes uncovers conserved roles of natural products in bacterial physiology.</title>
        <authorList>
            <consortium name="Agbiome Team Llc"/>
            <person name="Bleich R.M."/>
            <person name="Grubbs K.J."/>
            <person name="Santa Maria K.C."/>
            <person name="Allen S.E."/>
            <person name="Farag S."/>
            <person name="Shank E.A."/>
            <person name="Bowers A."/>
        </authorList>
    </citation>
    <scope>NUCLEOTIDE SEQUENCE [LARGE SCALE GENOMIC DNA]</scope>
    <source>
        <strain evidence="9 10">AFS040105</strain>
    </source>
</reference>
<dbReference type="SUPFAM" id="SSF52540">
    <property type="entry name" value="P-loop containing nucleoside triphosphate hydrolases"/>
    <property type="match status" value="1"/>
</dbReference>
<dbReference type="CDD" id="cd01127">
    <property type="entry name" value="TrwB_TraG_TraD_VirD4"/>
    <property type="match status" value="1"/>
</dbReference>
<gene>
    <name evidence="9" type="ORF">COD19_27130</name>
</gene>
<accession>A0A2C1LFF9</accession>
<evidence type="ECO:0000256" key="6">
    <source>
        <dbReference type="SAM" id="MobiDB-lite"/>
    </source>
</evidence>
<dbReference type="RefSeq" id="WP_098859035.1">
    <property type="nucleotide sequence ID" value="NZ_NUMG01000052.1"/>
</dbReference>
<feature type="compositionally biased region" description="Polar residues" evidence="6">
    <location>
        <begin position="953"/>
        <end position="966"/>
    </location>
</feature>
<evidence type="ECO:0000259" key="8">
    <source>
        <dbReference type="Pfam" id="PF12696"/>
    </source>
</evidence>
<dbReference type="PANTHER" id="PTHR37937:SF1">
    <property type="entry name" value="CONJUGATIVE TRANSFER: DNA TRANSPORT"/>
    <property type="match status" value="1"/>
</dbReference>
<sequence length="974" mass="112749">MNAIKKQFAKFYLANRLNTNTLHLITGTLAVLLLTFGVLAVVRYSTIWYVAIYGAKVKLPNIYVSLAFLFIAFFIGDQLFKFYSRTNKWQFKKGKLIVWIITHCIVDLHFLCLATTPVLNRFVPYLENKSETIDFSVNPAMGEALMGNLEFLRIIFTFLPLLVVLLFTIWYYGHIVRYRKEFFKWMDDYEYKNAQLQEMFKKQEPIIYPDIELGPHLEHKEMIILKGKDRTLNKVIVGPIGSGKTSSLILPIINQDLHWMARYINKFKDAYHQEDYHTEDVKGTFLNGITIVEPSNDLCQKAYKLAKAHGIPEEAIYYIDPTNPNTKSINILRGPVEKVSEVFSMVIQGLSESSNSFFEQAQRNHLKQHIYLLKLHDPEKDVIFDDLIEMYDDVEIVHRMHMELQERLIKRKEYIDNNDVSRDENNEYLIAKGIDEWFTATIRSIAGRNGEEMQYTSGKYRGKPIHVDGEAEYVKGLRNILKDLASNKLIRRVLFGPSDFDFDVHLETGGVLLVNTAKGEIAELSNVLGKFIILSMQNAVFRRKPNESPYHSMYIDEFPDYVVLPFKEFPAQSRKYKLILTIATQTLSQLAQQFGEHYMYSLLGSFRNKFVFGDVTPFDARIFEVMFGEKEEFKESQTEQSVSPLQDDPMLRQGFSTSKQKELIMTASDIMLQGAFVCAVRVIQDNSVQTVQQITSNFVPREEFIESSVKIEEEKLDYWLQIRRELTEEMKYGSSMFDSSQKALEEIEDVQVEVKDNIENRTNSLQNNVIPITTKKEKLIIELEDERVIDESALPPLPSKKQHTMEEVKHLEKEIDEDKLLPIEEDKVIFNENTIDIISTDTAEVVVSNTSNLNEFQNEDELAEITADELIELQELQRSESEDLEFEELPLEFPIDEPNEEPHEELSIGDETNRQISQLDSNSEKGYEEIIDLIHSKVEDESKEPTEKKDETQLANSKTSNNASKEQISDLLKL</sequence>
<protein>
    <submittedName>
        <fullName evidence="9">Conjugal transfer protein TraG</fullName>
    </submittedName>
</protein>
<proteinExistence type="predicted"/>
<comment type="caution">
    <text evidence="9">The sequence shown here is derived from an EMBL/GenBank/DDBJ whole genome shotgun (WGS) entry which is preliminary data.</text>
</comment>
<feature type="compositionally biased region" description="Basic and acidic residues" evidence="6">
    <location>
        <begin position="936"/>
        <end position="952"/>
    </location>
</feature>
<evidence type="ECO:0000256" key="1">
    <source>
        <dbReference type="ARBA" id="ARBA00004651"/>
    </source>
</evidence>
<keyword evidence="3 7" id="KW-0812">Transmembrane</keyword>
<evidence type="ECO:0000256" key="5">
    <source>
        <dbReference type="ARBA" id="ARBA00023136"/>
    </source>
</evidence>
<keyword evidence="4 7" id="KW-1133">Transmembrane helix</keyword>
<feature type="transmembrane region" description="Helical" evidence="7">
    <location>
        <begin position="21"/>
        <end position="42"/>
    </location>
</feature>
<evidence type="ECO:0000256" key="7">
    <source>
        <dbReference type="SAM" id="Phobius"/>
    </source>
</evidence>
<dbReference type="InterPro" id="IPR027417">
    <property type="entry name" value="P-loop_NTPase"/>
</dbReference>
<dbReference type="Pfam" id="PF12696">
    <property type="entry name" value="TraG-D_C"/>
    <property type="match status" value="1"/>
</dbReference>
<dbReference type="GO" id="GO:0005886">
    <property type="term" value="C:plasma membrane"/>
    <property type="evidence" value="ECO:0007669"/>
    <property type="project" value="UniProtKB-SubCell"/>
</dbReference>
<feature type="region of interest" description="Disordered" evidence="6">
    <location>
        <begin position="891"/>
        <end position="915"/>
    </location>
</feature>
<dbReference type="EMBL" id="NUMG01000052">
    <property type="protein sequence ID" value="PGT96638.1"/>
    <property type="molecule type" value="Genomic_DNA"/>
</dbReference>
<feature type="region of interest" description="Disordered" evidence="6">
    <location>
        <begin position="936"/>
        <end position="974"/>
    </location>
</feature>
<feature type="domain" description="TraD/TraG TraM recognition site" evidence="8">
    <location>
        <begin position="553"/>
        <end position="671"/>
    </location>
</feature>
<dbReference type="PANTHER" id="PTHR37937">
    <property type="entry name" value="CONJUGATIVE TRANSFER: DNA TRANSPORT"/>
    <property type="match status" value="1"/>
</dbReference>
<evidence type="ECO:0000256" key="2">
    <source>
        <dbReference type="ARBA" id="ARBA00022475"/>
    </source>
</evidence>
<dbReference type="Proteomes" id="UP000225766">
    <property type="component" value="Unassembled WGS sequence"/>
</dbReference>
<feature type="transmembrane region" description="Helical" evidence="7">
    <location>
        <begin position="96"/>
        <end position="119"/>
    </location>
</feature>
<evidence type="ECO:0000313" key="10">
    <source>
        <dbReference type="Proteomes" id="UP000225766"/>
    </source>
</evidence>
<evidence type="ECO:0000256" key="3">
    <source>
        <dbReference type="ARBA" id="ARBA00022692"/>
    </source>
</evidence>
<dbReference type="Gene3D" id="3.40.50.300">
    <property type="entry name" value="P-loop containing nucleotide triphosphate hydrolases"/>
    <property type="match status" value="1"/>
</dbReference>
<keyword evidence="5 7" id="KW-0472">Membrane</keyword>
<comment type="subcellular location">
    <subcellularLocation>
        <location evidence="1">Cell membrane</location>
        <topology evidence="1">Multi-pass membrane protein</topology>
    </subcellularLocation>
</comment>
<dbReference type="AlphaFoldDB" id="A0A2C1LFF9"/>
<feature type="transmembrane region" description="Helical" evidence="7">
    <location>
        <begin position="151"/>
        <end position="172"/>
    </location>
</feature>
<name>A0A2C1LFF9_BACCE</name>
<evidence type="ECO:0000256" key="4">
    <source>
        <dbReference type="ARBA" id="ARBA00022989"/>
    </source>
</evidence>